<reference evidence="2 3" key="1">
    <citation type="journal article" date="2020" name="ISME J.">
        <title>Uncovering the hidden diversity of litter-decomposition mechanisms in mushroom-forming fungi.</title>
        <authorList>
            <person name="Floudas D."/>
            <person name="Bentzer J."/>
            <person name="Ahren D."/>
            <person name="Johansson T."/>
            <person name="Persson P."/>
            <person name="Tunlid A."/>
        </authorList>
    </citation>
    <scope>NUCLEOTIDE SEQUENCE [LARGE SCALE GENOMIC DNA]</scope>
    <source>
        <strain evidence="2 3">CBS 175.51</strain>
    </source>
</reference>
<sequence>MALAPTPQFPGGGNISFDRRPGIQRIDQGSLLRILQLSTSIPADDPIEGIQASLPRGYLGLAWRSLNGFMVGEPSLWTTIVITPDRPFSSLRLVDSPLASYLLRSNGRPLFVYLLPGSVEGEARHRMEREQATAALLADVIEKDGHRIQALVVCTRWKSSLLRVGCIMDPQRLPKLHRLVIKSTIDDVGPPDITLPATFHDTLSTLFALSINAVNLFDFLTSTERPQDILGLLTSLKITDLRPGAAGFPEDGLSMIIGFIDSLLYLAVLEFDDFQMAERHLGIYGRVPPRASAPTQVQTLEVKSTSPSARSFLSHHVSPRFLIVEP</sequence>
<comment type="caution">
    <text evidence="2">The sequence shown here is derived from an EMBL/GenBank/DDBJ whole genome shotgun (WGS) entry which is preliminary data.</text>
</comment>
<dbReference type="Proteomes" id="UP000541558">
    <property type="component" value="Unassembled WGS sequence"/>
</dbReference>
<gene>
    <name evidence="2" type="ORF">D9611_011777</name>
</gene>
<accession>A0A8H5C717</accession>
<organism evidence="2 3">
    <name type="scientific">Ephemerocybe angulata</name>
    <dbReference type="NCBI Taxonomy" id="980116"/>
    <lineage>
        <taxon>Eukaryota</taxon>
        <taxon>Fungi</taxon>
        <taxon>Dikarya</taxon>
        <taxon>Basidiomycota</taxon>
        <taxon>Agaricomycotina</taxon>
        <taxon>Agaricomycetes</taxon>
        <taxon>Agaricomycetidae</taxon>
        <taxon>Agaricales</taxon>
        <taxon>Agaricineae</taxon>
        <taxon>Psathyrellaceae</taxon>
        <taxon>Ephemerocybe</taxon>
    </lineage>
</organism>
<proteinExistence type="predicted"/>
<feature type="region of interest" description="Disordered" evidence="1">
    <location>
        <begin position="1"/>
        <end position="20"/>
    </location>
</feature>
<dbReference type="EMBL" id="JAACJK010000063">
    <property type="protein sequence ID" value="KAF5335318.1"/>
    <property type="molecule type" value="Genomic_DNA"/>
</dbReference>
<evidence type="ECO:0000313" key="3">
    <source>
        <dbReference type="Proteomes" id="UP000541558"/>
    </source>
</evidence>
<dbReference type="OrthoDB" id="10306214at2759"/>
<protein>
    <submittedName>
        <fullName evidence="2">Uncharacterized protein</fullName>
    </submittedName>
</protein>
<name>A0A8H5C717_9AGAR</name>
<evidence type="ECO:0000256" key="1">
    <source>
        <dbReference type="SAM" id="MobiDB-lite"/>
    </source>
</evidence>
<evidence type="ECO:0000313" key="2">
    <source>
        <dbReference type="EMBL" id="KAF5335318.1"/>
    </source>
</evidence>
<dbReference type="AlphaFoldDB" id="A0A8H5C717"/>
<keyword evidence="3" id="KW-1185">Reference proteome</keyword>